<proteinExistence type="predicted"/>
<accession>A0A6I6AGB2</accession>
<dbReference type="Proteomes" id="UP000427281">
    <property type="component" value="Chromosome"/>
</dbReference>
<dbReference type="GO" id="GO:0004519">
    <property type="term" value="F:endonuclease activity"/>
    <property type="evidence" value="ECO:0007669"/>
    <property type="project" value="UniProtKB-KW"/>
</dbReference>
<keyword evidence="2" id="KW-1185">Reference proteome</keyword>
<evidence type="ECO:0000313" key="1">
    <source>
        <dbReference type="EMBL" id="QGQ25664.1"/>
    </source>
</evidence>
<keyword evidence="1" id="KW-0540">Nuclease</keyword>
<organism evidence="1 2">
    <name type="scientific">Gimesia benthica</name>
    <dbReference type="NCBI Taxonomy" id="2608982"/>
    <lineage>
        <taxon>Bacteria</taxon>
        <taxon>Pseudomonadati</taxon>
        <taxon>Planctomycetota</taxon>
        <taxon>Planctomycetia</taxon>
        <taxon>Planctomycetales</taxon>
        <taxon>Planctomycetaceae</taxon>
        <taxon>Gimesia</taxon>
    </lineage>
</organism>
<keyword evidence="1" id="KW-0255">Endonuclease</keyword>
<dbReference type="EMBL" id="CP043930">
    <property type="protein sequence ID" value="QGQ25664.1"/>
    <property type="molecule type" value="Genomic_DNA"/>
</dbReference>
<dbReference type="KEGG" id="gim:F1728_24600"/>
<gene>
    <name evidence="1" type="ORF">F1728_24600</name>
</gene>
<reference evidence="1 2" key="1">
    <citation type="submission" date="2019-09" db="EMBL/GenBank/DDBJ databases">
        <title>Gimesia benthica sp. nov., a novel bacterium isolated from deep-sea water of the Northwest Indian Ocean.</title>
        <authorList>
            <person name="Dai X."/>
        </authorList>
    </citation>
    <scope>NUCLEOTIDE SEQUENCE [LARGE SCALE GENOMIC DNA]</scope>
    <source>
        <strain evidence="1 2">E7</strain>
    </source>
</reference>
<name>A0A6I6AGB2_9PLAN</name>
<evidence type="ECO:0000313" key="2">
    <source>
        <dbReference type="Proteomes" id="UP000427281"/>
    </source>
</evidence>
<sequence>MQELPERIDGAPSRVRVLVVVEGTHDIKFLRRISALLHSAHPALPDLAAMERNRELIFLPISGHPQAWIRRLSPLNLPEFHLYDREQSPVTEQRLETVDRINQRSRCRGMLTQKRSLENYLHPHSIQVITDVPLEFDDHACVATLAAQQVFESSHGKSAWQRLTRRAQVRLTNRAKHWLNTSAVEEMTVPLLQERDPDGEIISWLETIRQLAETA</sequence>
<protein>
    <submittedName>
        <fullName evidence="1">ATP-dependent endonuclease</fullName>
    </submittedName>
</protein>
<dbReference type="AlphaFoldDB" id="A0A6I6AGB2"/>
<keyword evidence="1" id="KW-0378">Hydrolase</keyword>